<keyword evidence="2" id="KW-1185">Reference proteome</keyword>
<dbReference type="EMBL" id="BSOB01000005">
    <property type="protein sequence ID" value="GLQ91596.1"/>
    <property type="molecule type" value="Genomic_DNA"/>
</dbReference>
<name>A0ABQ5XLZ9_9GAMM</name>
<gene>
    <name evidence="1" type="ORF">GCM10007901_05460</name>
</gene>
<evidence type="ECO:0000313" key="1">
    <source>
        <dbReference type="EMBL" id="GLQ91596.1"/>
    </source>
</evidence>
<protein>
    <submittedName>
        <fullName evidence="1">Uncharacterized protein</fullName>
    </submittedName>
</protein>
<dbReference type="RefSeq" id="WP_284319361.1">
    <property type="nucleotide sequence ID" value="NZ_BSOB01000005.1"/>
</dbReference>
<comment type="caution">
    <text evidence="1">The sequence shown here is derived from an EMBL/GenBank/DDBJ whole genome shotgun (WGS) entry which is preliminary data.</text>
</comment>
<dbReference type="InterPro" id="IPR021077">
    <property type="entry name" value="Phage_phi-Lf_Orf112"/>
</dbReference>
<dbReference type="Pfam" id="PF12375">
    <property type="entry name" value="DUF3653"/>
    <property type="match status" value="1"/>
</dbReference>
<dbReference type="Proteomes" id="UP001156670">
    <property type="component" value="Unassembled WGS sequence"/>
</dbReference>
<sequence length="155" mass="18675">MWLLSPDGFRELRLSVRTIRHWDAGRCRVPWSAVRLVRLGDLGALHDSWNGWTLNRNGLWSPDGKRYSEASMRRWWLTSEQARFWRDDYDRRAPGEPPCCSFAVRRHRHMRALWKQKQFDQFIEKIFSFHTAESLMRRSYRVSENGFDNLIYAIN</sequence>
<proteinExistence type="predicted"/>
<reference evidence="2" key="1">
    <citation type="journal article" date="2019" name="Int. J. Syst. Evol. Microbiol.">
        <title>The Global Catalogue of Microorganisms (GCM) 10K type strain sequencing project: providing services to taxonomists for standard genome sequencing and annotation.</title>
        <authorList>
            <consortium name="The Broad Institute Genomics Platform"/>
            <consortium name="The Broad Institute Genome Sequencing Center for Infectious Disease"/>
            <person name="Wu L."/>
            <person name="Ma J."/>
        </authorList>
    </citation>
    <scope>NUCLEOTIDE SEQUENCE [LARGE SCALE GENOMIC DNA]</scope>
    <source>
        <strain evidence="2">NBRC 111980</strain>
    </source>
</reference>
<accession>A0ABQ5XLZ9</accession>
<evidence type="ECO:0000313" key="2">
    <source>
        <dbReference type="Proteomes" id="UP001156670"/>
    </source>
</evidence>
<organism evidence="1 2">
    <name type="scientific">Dyella acidisoli</name>
    <dbReference type="NCBI Taxonomy" id="1867834"/>
    <lineage>
        <taxon>Bacteria</taxon>
        <taxon>Pseudomonadati</taxon>
        <taxon>Pseudomonadota</taxon>
        <taxon>Gammaproteobacteria</taxon>
        <taxon>Lysobacterales</taxon>
        <taxon>Rhodanobacteraceae</taxon>
        <taxon>Dyella</taxon>
    </lineage>
</organism>